<dbReference type="Pfam" id="PF11807">
    <property type="entry name" value="UstYa"/>
    <property type="match status" value="1"/>
</dbReference>
<sequence>MPHFATKGVLFQADENFISAGSFANLTALEDTRKYWTKMTVGGRGAIVVDPVDRSGLSDPYEIPIPEHERKEDVHSDDFVRARRDRGKTPEDLDHDAHCFDLLRQSLLCAADTTVEGQTGYGIGWGTIHQCKDIDAIRTWVENRAGFAWHHFPGAL</sequence>
<accession>A0ABR1XEE1</accession>
<comment type="pathway">
    <text evidence="1">Mycotoxin biosynthesis.</text>
</comment>
<dbReference type="Proteomes" id="UP001433268">
    <property type="component" value="Unassembled WGS sequence"/>
</dbReference>
<name>A0ABR1XEE1_9PEZI</name>
<proteinExistence type="inferred from homology"/>
<keyword evidence="2" id="KW-0560">Oxidoreductase</keyword>
<keyword evidence="5" id="KW-1185">Reference proteome</keyword>
<protein>
    <submittedName>
        <fullName evidence="4">Uncharacterized protein</fullName>
    </submittedName>
</protein>
<reference evidence="4 5" key="1">
    <citation type="submission" date="2023-01" db="EMBL/GenBank/DDBJ databases">
        <title>Analysis of 21 Apiospora genomes using comparative genomics revels a genus with tremendous synthesis potential of carbohydrate active enzymes and secondary metabolites.</title>
        <authorList>
            <person name="Sorensen T."/>
        </authorList>
    </citation>
    <scope>NUCLEOTIDE SEQUENCE [LARGE SCALE GENOMIC DNA]</scope>
    <source>
        <strain evidence="4 5">CBS 114990</strain>
    </source>
</reference>
<comment type="caution">
    <text evidence="4">The sequence shown here is derived from an EMBL/GenBank/DDBJ whole genome shotgun (WGS) entry which is preliminary data.</text>
</comment>
<evidence type="ECO:0000313" key="4">
    <source>
        <dbReference type="EMBL" id="KAK8094987.1"/>
    </source>
</evidence>
<gene>
    <name evidence="4" type="ORF">PG997_001672</name>
</gene>
<evidence type="ECO:0000256" key="3">
    <source>
        <dbReference type="ARBA" id="ARBA00035112"/>
    </source>
</evidence>
<organism evidence="4 5">
    <name type="scientific">Apiospora hydei</name>
    <dbReference type="NCBI Taxonomy" id="1337664"/>
    <lineage>
        <taxon>Eukaryota</taxon>
        <taxon>Fungi</taxon>
        <taxon>Dikarya</taxon>
        <taxon>Ascomycota</taxon>
        <taxon>Pezizomycotina</taxon>
        <taxon>Sordariomycetes</taxon>
        <taxon>Xylariomycetidae</taxon>
        <taxon>Amphisphaeriales</taxon>
        <taxon>Apiosporaceae</taxon>
        <taxon>Apiospora</taxon>
    </lineage>
</organism>
<dbReference type="EMBL" id="JAQQWN010000002">
    <property type="protein sequence ID" value="KAK8094987.1"/>
    <property type="molecule type" value="Genomic_DNA"/>
</dbReference>
<comment type="similarity">
    <text evidence="3">Belongs to the ustYa family.</text>
</comment>
<evidence type="ECO:0000256" key="1">
    <source>
        <dbReference type="ARBA" id="ARBA00004685"/>
    </source>
</evidence>
<evidence type="ECO:0000313" key="5">
    <source>
        <dbReference type="Proteomes" id="UP001433268"/>
    </source>
</evidence>
<evidence type="ECO:0000256" key="2">
    <source>
        <dbReference type="ARBA" id="ARBA00023002"/>
    </source>
</evidence>
<dbReference type="InterPro" id="IPR021765">
    <property type="entry name" value="UstYa-like"/>
</dbReference>
<dbReference type="PANTHER" id="PTHR33365">
    <property type="entry name" value="YALI0B05434P"/>
    <property type="match status" value="1"/>
</dbReference>
<dbReference type="PANTHER" id="PTHR33365:SF11">
    <property type="entry name" value="TAT PATHWAY SIGNAL SEQUENCE"/>
    <property type="match status" value="1"/>
</dbReference>
<dbReference type="GeneID" id="92039047"/>
<dbReference type="RefSeq" id="XP_066675760.1">
    <property type="nucleotide sequence ID" value="XM_066805987.1"/>
</dbReference>